<reference evidence="11" key="3">
    <citation type="submission" date="2021-01" db="EMBL/GenBank/DDBJ databases">
        <title>A chromosome-scale assembly of European eel, Anguilla anguilla.</title>
        <authorList>
            <person name="Henkel C."/>
            <person name="Jong-Raadsen S.A."/>
            <person name="Dufour S."/>
            <person name="Weltzien F.-A."/>
            <person name="Palstra A.P."/>
            <person name="Pelster B."/>
            <person name="Spaink H.P."/>
            <person name="Van Den Thillart G.E."/>
            <person name="Jansen H."/>
            <person name="Zahm M."/>
            <person name="Klopp C."/>
            <person name="Cedric C."/>
            <person name="Louis A."/>
            <person name="Berthelot C."/>
            <person name="Parey E."/>
            <person name="Roest Crollius H."/>
            <person name="Montfort J."/>
            <person name="Robinson-Rechavi M."/>
            <person name="Bucao C."/>
            <person name="Bouchez O."/>
            <person name="Gislard M."/>
            <person name="Lluch J."/>
            <person name="Milhes M."/>
            <person name="Lampietro C."/>
            <person name="Lopez Roques C."/>
            <person name="Donnadieu C."/>
            <person name="Braasch I."/>
            <person name="Desvignes T."/>
            <person name="Postlethwait J."/>
            <person name="Bobe J."/>
            <person name="Guiguen Y."/>
            <person name="Dirks R."/>
        </authorList>
    </citation>
    <scope>NUCLEOTIDE SEQUENCE</scope>
    <source>
        <strain evidence="11">Tag_6206</strain>
        <tissue evidence="11">Liver</tissue>
    </source>
</reference>
<dbReference type="EMBL" id="GBXM01014105">
    <property type="protein sequence ID" value="JAH94472.1"/>
    <property type="molecule type" value="Transcribed_RNA"/>
</dbReference>
<dbReference type="Proteomes" id="UP001044222">
    <property type="component" value="Unassembled WGS sequence"/>
</dbReference>
<dbReference type="InterPro" id="IPR021757">
    <property type="entry name" value="Ribosomal_mL46_N"/>
</dbReference>
<keyword evidence="3" id="KW-0809">Transit peptide</keyword>
<evidence type="ECO:0000256" key="6">
    <source>
        <dbReference type="ARBA" id="ARBA00023274"/>
    </source>
</evidence>
<comment type="subcellular location">
    <subcellularLocation>
        <location evidence="1">Mitochondrion</location>
    </subcellularLocation>
</comment>
<reference evidence="10" key="2">
    <citation type="journal article" date="2015" name="Fish Shellfish Immunol.">
        <title>Early steps in the European eel (Anguilla anguilla)-Vibrio vulnificus interaction in the gills: Role of the RtxA13 toxin.</title>
        <authorList>
            <person name="Callol A."/>
            <person name="Pajuelo D."/>
            <person name="Ebbesson L."/>
            <person name="Teles M."/>
            <person name="MacKenzie S."/>
            <person name="Amaro C."/>
        </authorList>
    </citation>
    <scope>NUCLEOTIDE SEQUENCE</scope>
</reference>
<dbReference type="PANTHER" id="PTHR13124">
    <property type="entry name" value="39S RIBOSOMAL PROTEIN L46, MITOCHONDRIAL PRECURSOR-RELATED"/>
    <property type="match status" value="1"/>
</dbReference>
<evidence type="ECO:0000313" key="10">
    <source>
        <dbReference type="EMBL" id="JAH94472.1"/>
    </source>
</evidence>
<dbReference type="InterPro" id="IPR040008">
    <property type="entry name" value="Ribosomal_mL46"/>
</dbReference>
<dbReference type="GO" id="GO:0003735">
    <property type="term" value="F:structural constituent of ribosome"/>
    <property type="evidence" value="ECO:0007669"/>
    <property type="project" value="InterPro"/>
</dbReference>
<evidence type="ECO:0000256" key="7">
    <source>
        <dbReference type="ARBA" id="ARBA00035190"/>
    </source>
</evidence>
<dbReference type="CDD" id="cd04661">
    <property type="entry name" value="NUDIX_MRP_L46"/>
    <property type="match status" value="1"/>
</dbReference>
<comment type="similarity">
    <text evidence="2">Belongs to the mitochondrion-specific ribosomal protein mL46 family.</text>
</comment>
<organism evidence="10">
    <name type="scientific">Anguilla anguilla</name>
    <name type="common">European freshwater eel</name>
    <name type="synonym">Muraena anguilla</name>
    <dbReference type="NCBI Taxonomy" id="7936"/>
    <lineage>
        <taxon>Eukaryota</taxon>
        <taxon>Metazoa</taxon>
        <taxon>Chordata</taxon>
        <taxon>Craniata</taxon>
        <taxon>Vertebrata</taxon>
        <taxon>Euteleostomi</taxon>
        <taxon>Actinopterygii</taxon>
        <taxon>Neopterygii</taxon>
        <taxon>Teleostei</taxon>
        <taxon>Anguilliformes</taxon>
        <taxon>Anguillidae</taxon>
        <taxon>Anguilla</taxon>
    </lineage>
</organism>
<dbReference type="PANTHER" id="PTHR13124:SF12">
    <property type="entry name" value="LARGE RIBOSOMAL SUBUNIT PROTEIN ML46"/>
    <property type="match status" value="1"/>
</dbReference>
<evidence type="ECO:0000256" key="1">
    <source>
        <dbReference type="ARBA" id="ARBA00004173"/>
    </source>
</evidence>
<dbReference type="GO" id="GO:0005743">
    <property type="term" value="C:mitochondrial inner membrane"/>
    <property type="evidence" value="ECO:0007669"/>
    <property type="project" value="UniProtKB-ARBA"/>
</dbReference>
<dbReference type="Gene3D" id="3.90.79.10">
    <property type="entry name" value="Nucleoside Triphosphate Pyrophosphohydrolase"/>
    <property type="match status" value="1"/>
</dbReference>
<dbReference type="GO" id="GO:0005762">
    <property type="term" value="C:mitochondrial large ribosomal subunit"/>
    <property type="evidence" value="ECO:0007669"/>
    <property type="project" value="TreeGrafter"/>
</dbReference>
<keyword evidence="5" id="KW-0496">Mitochondrion</keyword>
<dbReference type="AlphaFoldDB" id="A0A0E9WVR9"/>
<evidence type="ECO:0000313" key="12">
    <source>
        <dbReference type="Proteomes" id="UP001044222"/>
    </source>
</evidence>
<reference evidence="10" key="1">
    <citation type="submission" date="2014-11" db="EMBL/GenBank/DDBJ databases">
        <authorList>
            <person name="Amaro Gonzalez C."/>
        </authorList>
    </citation>
    <scope>NUCLEOTIDE SEQUENCE</scope>
</reference>
<dbReference type="FunFam" id="3.90.79.10:FF:000018">
    <property type="entry name" value="39S ribosomal protein L46, mitochondrial"/>
    <property type="match status" value="1"/>
</dbReference>
<evidence type="ECO:0000313" key="11">
    <source>
        <dbReference type="EMBL" id="KAG5849108.1"/>
    </source>
</evidence>
<dbReference type="Pfam" id="PF11788">
    <property type="entry name" value="MRP-L46"/>
    <property type="match status" value="1"/>
</dbReference>
<evidence type="ECO:0000259" key="9">
    <source>
        <dbReference type="Pfam" id="PF11788"/>
    </source>
</evidence>
<accession>A0A0E9WVR9</accession>
<evidence type="ECO:0000256" key="8">
    <source>
        <dbReference type="ARBA" id="ARBA00035534"/>
    </source>
</evidence>
<dbReference type="InterPro" id="IPR015797">
    <property type="entry name" value="NUDIX_hydrolase-like_dom_sf"/>
</dbReference>
<feature type="domain" description="Large ribosomal subunit protein mL46 N-terminal" evidence="9">
    <location>
        <begin position="56"/>
        <end position="150"/>
    </location>
</feature>
<keyword evidence="6" id="KW-0687">Ribonucleoprotein</keyword>
<evidence type="ECO:0000256" key="5">
    <source>
        <dbReference type="ARBA" id="ARBA00023128"/>
    </source>
</evidence>
<sequence length="292" mass="33430">MAAPTCKMVARPLRKFLTCISETYLRNNVHRRLSLTVPLSSVLEAKKTEINAVSPWTLHGAVCLQRLPKISQERSPFEEQFAELMSRMELERSLLSEHELRLLEDVERMSRKQSDDYDSDDECLVDQDIITAQDMEDAWEQKFHRFHPAPRHKEPVDMDRSSVDRCLGDSLVLLAKQQVGSEDLWLLPQLQWNAGETLRRTAERALASLPGADFKAAFLGNTPCGVFKYKFPKATRTESSVGAKVFFFKALLSSHSPSPTKKGAFVWVKKSELANYLKPRYLKQVNRFVMNI</sequence>
<keyword evidence="12" id="KW-1185">Reference proteome</keyword>
<evidence type="ECO:0000256" key="2">
    <source>
        <dbReference type="ARBA" id="ARBA00009070"/>
    </source>
</evidence>
<name>A0A0E9WVR9_ANGAN</name>
<dbReference type="EMBL" id="JAFIRN010000005">
    <property type="protein sequence ID" value="KAG5849108.1"/>
    <property type="molecule type" value="Genomic_DNA"/>
</dbReference>
<proteinExistence type="inferred from homology"/>
<evidence type="ECO:0000256" key="3">
    <source>
        <dbReference type="ARBA" id="ARBA00022946"/>
    </source>
</evidence>
<dbReference type="SUPFAM" id="SSF55811">
    <property type="entry name" value="Nudix"/>
    <property type="match status" value="1"/>
</dbReference>
<keyword evidence="4" id="KW-0689">Ribosomal protein</keyword>
<protein>
    <recommendedName>
        <fullName evidence="7">Large ribosomal subunit protein mL46</fullName>
    </recommendedName>
    <alternativeName>
        <fullName evidence="8">39S ribosomal protein L46, mitochondrial</fullName>
    </alternativeName>
</protein>
<dbReference type="InterPro" id="IPR033650">
    <property type="entry name" value="Ribosomal_mL46_NUDIX"/>
</dbReference>
<evidence type="ECO:0000256" key="4">
    <source>
        <dbReference type="ARBA" id="ARBA00022980"/>
    </source>
</evidence>
<gene>
    <name evidence="11" type="ORF">ANANG_G00106520</name>
</gene>